<keyword evidence="7" id="KW-0238">DNA-binding</keyword>
<evidence type="ECO:0000259" key="9">
    <source>
        <dbReference type="Pfam" id="PF03175"/>
    </source>
</evidence>
<evidence type="ECO:0000313" key="10">
    <source>
        <dbReference type="EMBL" id="QEG56931.1"/>
    </source>
</evidence>
<dbReference type="AlphaFoldDB" id="A0A5B9R8W3"/>
<comment type="catalytic activity">
    <reaction evidence="8">
        <text>DNA(n) + a 2'-deoxyribonucleoside 5'-triphosphate = DNA(n+1) + diphosphate</text>
        <dbReference type="Rhea" id="RHEA:22508"/>
        <dbReference type="Rhea" id="RHEA-COMP:17339"/>
        <dbReference type="Rhea" id="RHEA-COMP:17340"/>
        <dbReference type="ChEBI" id="CHEBI:33019"/>
        <dbReference type="ChEBI" id="CHEBI:61560"/>
        <dbReference type="ChEBI" id="CHEBI:173112"/>
        <dbReference type="EC" id="2.7.7.7"/>
    </reaction>
</comment>
<dbReference type="GO" id="GO:0003677">
    <property type="term" value="F:DNA binding"/>
    <property type="evidence" value="ECO:0007669"/>
    <property type="project" value="UniProtKB-KW"/>
</dbReference>
<evidence type="ECO:0000256" key="2">
    <source>
        <dbReference type="ARBA" id="ARBA00012417"/>
    </source>
</evidence>
<keyword evidence="5" id="KW-0235">DNA replication</keyword>
<reference evidence="10" key="2">
    <citation type="submission" date="2019-03" db="EMBL/GenBank/DDBJ databases">
        <authorList>
            <person name="Lee H.-H."/>
            <person name="Tsai I.J."/>
        </authorList>
    </citation>
    <scope>NUCLEOTIDE SEQUENCE</scope>
    <source>
        <strain evidence="10">BCRC 35384</strain>
    </source>
</reference>
<dbReference type="GO" id="GO:0003887">
    <property type="term" value="F:DNA-directed DNA polymerase activity"/>
    <property type="evidence" value="ECO:0007669"/>
    <property type="project" value="UniProtKB-KW"/>
</dbReference>
<evidence type="ECO:0000256" key="5">
    <source>
        <dbReference type="ARBA" id="ARBA00022705"/>
    </source>
</evidence>
<proteinExistence type="inferred from homology"/>
<geneLocation type="mitochondrion" evidence="10"/>
<name>A0A5B9R8W3_9AGAM</name>
<evidence type="ECO:0000256" key="3">
    <source>
        <dbReference type="ARBA" id="ARBA00022679"/>
    </source>
</evidence>
<dbReference type="SUPFAM" id="SSF56672">
    <property type="entry name" value="DNA/RNA polymerases"/>
    <property type="match status" value="1"/>
</dbReference>
<keyword evidence="4" id="KW-0548">Nucleotidyltransferase</keyword>
<evidence type="ECO:0000256" key="6">
    <source>
        <dbReference type="ARBA" id="ARBA00022932"/>
    </source>
</evidence>
<keyword evidence="6" id="KW-0239">DNA-directed DNA polymerase</keyword>
<dbReference type="Gene3D" id="1.10.287.690">
    <property type="entry name" value="Helix hairpin bin"/>
    <property type="match status" value="1"/>
</dbReference>
<dbReference type="InterPro" id="IPR043502">
    <property type="entry name" value="DNA/RNA_pol_sf"/>
</dbReference>
<dbReference type="Pfam" id="PF03175">
    <property type="entry name" value="DNA_pol_B_2"/>
    <property type="match status" value="1"/>
</dbReference>
<dbReference type="EMBL" id="MK623257">
    <property type="protein sequence ID" value="QEG56931.1"/>
    <property type="molecule type" value="Genomic_DNA"/>
</dbReference>
<comment type="similarity">
    <text evidence="1">Belongs to the DNA polymerase type-B family.</text>
</comment>
<keyword evidence="3" id="KW-0808">Transferase</keyword>
<keyword evidence="10" id="KW-0496">Mitochondrion</keyword>
<evidence type="ECO:0000256" key="1">
    <source>
        <dbReference type="ARBA" id="ARBA00005755"/>
    </source>
</evidence>
<feature type="domain" description="DNA-directed DNA polymerase family B mitochondria/virus" evidence="9">
    <location>
        <begin position="35"/>
        <end position="129"/>
    </location>
</feature>
<accession>A0A5B9R8W3</accession>
<sequence>MMLIYIKTILGFIKLKWKHQIVLNIHCYQLEIKVLVYSQQELGLDGILVKKLKIAKNMVINLKFGPAGGGYIFKSDFIFKEYIEELNLIKESSEKGSAMYLISKILMNSLYGRFGLNPFLSRHYFVTKEG</sequence>
<dbReference type="InterPro" id="IPR004868">
    <property type="entry name" value="DNA-dir_DNA_pol_B_mt/vir"/>
</dbReference>
<evidence type="ECO:0000256" key="8">
    <source>
        <dbReference type="ARBA" id="ARBA00049244"/>
    </source>
</evidence>
<evidence type="ECO:0000256" key="4">
    <source>
        <dbReference type="ARBA" id="ARBA00022695"/>
    </source>
</evidence>
<reference evidence="10" key="1">
    <citation type="journal article" date="2019" name="Genome Biol. Evol.">
        <title>Evidence of extensive intraspecific noncoding reshuffling in a 169-kb mitochondrial genome of a basidiomycetous fungus.</title>
        <authorList>
            <person name="Lee H.H."/>
            <person name="Ke H.M."/>
            <person name="Lin C.I."/>
            <person name="Lee T.J."/>
            <person name="Chung C.L."/>
            <person name="Tsai I.J."/>
        </authorList>
    </citation>
    <scope>NUCLEOTIDE SEQUENCE</scope>
    <source>
        <strain evidence="10">BCRC 35384</strain>
    </source>
</reference>
<organism evidence="10">
    <name type="scientific">Porodaedalea pini</name>
    <dbReference type="NCBI Taxonomy" id="108901"/>
    <lineage>
        <taxon>Eukaryota</taxon>
        <taxon>Fungi</taxon>
        <taxon>Dikarya</taxon>
        <taxon>Basidiomycota</taxon>
        <taxon>Agaricomycotina</taxon>
        <taxon>Agaricomycetes</taxon>
        <taxon>Hymenochaetales</taxon>
        <taxon>Hymenochaetaceae</taxon>
        <taxon>Porodaedalea</taxon>
    </lineage>
</organism>
<protein>
    <recommendedName>
        <fullName evidence="2">DNA-directed DNA polymerase</fullName>
        <ecNumber evidence="2">2.7.7.7</ecNumber>
    </recommendedName>
</protein>
<dbReference type="GO" id="GO:0000166">
    <property type="term" value="F:nucleotide binding"/>
    <property type="evidence" value="ECO:0007669"/>
    <property type="project" value="InterPro"/>
</dbReference>
<dbReference type="EC" id="2.7.7.7" evidence="2"/>
<gene>
    <name evidence="10" type="ORF">PPIT_000050</name>
</gene>
<dbReference type="GO" id="GO:0006260">
    <property type="term" value="P:DNA replication"/>
    <property type="evidence" value="ECO:0007669"/>
    <property type="project" value="UniProtKB-KW"/>
</dbReference>
<evidence type="ECO:0000256" key="7">
    <source>
        <dbReference type="ARBA" id="ARBA00023125"/>
    </source>
</evidence>